<proteinExistence type="predicted"/>
<comment type="caution">
    <text evidence="3">The sequence shown here is derived from an EMBL/GenBank/DDBJ whole genome shotgun (WGS) entry which is preliminary data.</text>
</comment>
<keyword evidence="4" id="KW-1185">Reference proteome</keyword>
<dbReference type="AlphaFoldDB" id="A0AAE0VPQ8"/>
<feature type="compositionally biased region" description="Polar residues" evidence="1">
    <location>
        <begin position="111"/>
        <end position="122"/>
    </location>
</feature>
<keyword evidence="2" id="KW-0472">Membrane</keyword>
<reference evidence="3" key="2">
    <citation type="journal article" date="2021" name="Genome Biol. Evol.">
        <title>Developing a high-quality reference genome for a parasitic bivalve with doubly uniparental inheritance (Bivalvia: Unionida).</title>
        <authorList>
            <person name="Smith C.H."/>
        </authorList>
    </citation>
    <scope>NUCLEOTIDE SEQUENCE</scope>
    <source>
        <strain evidence="3">CHS0354</strain>
        <tissue evidence="3">Mantle</tissue>
    </source>
</reference>
<gene>
    <name evidence="3" type="ORF">CHS0354_001235</name>
</gene>
<keyword evidence="2" id="KW-1133">Transmembrane helix</keyword>
<feature type="compositionally biased region" description="Low complexity" evidence="1">
    <location>
        <begin position="79"/>
        <end position="110"/>
    </location>
</feature>
<feature type="transmembrane region" description="Helical" evidence="2">
    <location>
        <begin position="282"/>
        <end position="305"/>
    </location>
</feature>
<name>A0AAE0VPQ8_9BIVA</name>
<sequence>MPKYHIGDANIVTILMLILLSRTTISTSTITSFLSSIATTEELSTSTSLFTTTYLQSSTGEVEPSSSTALSTTTSLQSTIGTVEPSSSTASFTTTSLQSTTSTEEPSKSTALTTIISLQPTTGRDEPSTSTSLFTKTSLQPTITTEEPTTNTAGTTIISLQPTNGTEEPSTSTVLTTMTSPFLTRTISQWITGTIFTAITFQPSEITTEQSTANIVGTKITSPRSTSSTAITTLISPQWTTPNSLDGNSSVFATSTSTNTTSDAGASDAYVPSDSNCETTPLYIVIGILAGIILFLLIVLIAMFVRHNRIVTKSKLLPIPLMPMVCQKCREIMPSTGSDNVYVALDPECRNIPEEKPYDVLRRKDSIETPAVKNIYYYVKENVTNM</sequence>
<dbReference type="EMBL" id="JAEAOA010000126">
    <property type="protein sequence ID" value="KAK3584657.1"/>
    <property type="molecule type" value="Genomic_DNA"/>
</dbReference>
<reference evidence="3" key="3">
    <citation type="submission" date="2023-05" db="EMBL/GenBank/DDBJ databases">
        <authorList>
            <person name="Smith C.H."/>
        </authorList>
    </citation>
    <scope>NUCLEOTIDE SEQUENCE</scope>
    <source>
        <strain evidence="3">CHS0354</strain>
        <tissue evidence="3">Mantle</tissue>
    </source>
</reference>
<reference evidence="3" key="1">
    <citation type="journal article" date="2021" name="Genome Biol. Evol.">
        <title>A High-Quality Reference Genome for a Parasitic Bivalve with Doubly Uniparental Inheritance (Bivalvia: Unionida).</title>
        <authorList>
            <person name="Smith C.H."/>
        </authorList>
    </citation>
    <scope>NUCLEOTIDE SEQUENCE</scope>
    <source>
        <strain evidence="3">CHS0354</strain>
    </source>
</reference>
<dbReference type="Proteomes" id="UP001195483">
    <property type="component" value="Unassembled WGS sequence"/>
</dbReference>
<evidence type="ECO:0000313" key="4">
    <source>
        <dbReference type="Proteomes" id="UP001195483"/>
    </source>
</evidence>
<evidence type="ECO:0000256" key="2">
    <source>
        <dbReference type="SAM" id="Phobius"/>
    </source>
</evidence>
<organism evidence="3 4">
    <name type="scientific">Potamilus streckersoni</name>
    <dbReference type="NCBI Taxonomy" id="2493646"/>
    <lineage>
        <taxon>Eukaryota</taxon>
        <taxon>Metazoa</taxon>
        <taxon>Spiralia</taxon>
        <taxon>Lophotrochozoa</taxon>
        <taxon>Mollusca</taxon>
        <taxon>Bivalvia</taxon>
        <taxon>Autobranchia</taxon>
        <taxon>Heteroconchia</taxon>
        <taxon>Palaeoheterodonta</taxon>
        <taxon>Unionida</taxon>
        <taxon>Unionoidea</taxon>
        <taxon>Unionidae</taxon>
        <taxon>Ambleminae</taxon>
        <taxon>Lampsilini</taxon>
        <taxon>Potamilus</taxon>
    </lineage>
</organism>
<accession>A0AAE0VPQ8</accession>
<feature type="compositionally biased region" description="Polar residues" evidence="1">
    <location>
        <begin position="159"/>
        <end position="174"/>
    </location>
</feature>
<evidence type="ECO:0000256" key="1">
    <source>
        <dbReference type="SAM" id="MobiDB-lite"/>
    </source>
</evidence>
<protein>
    <submittedName>
        <fullName evidence="3">Uncharacterized protein</fullName>
    </submittedName>
</protein>
<feature type="compositionally biased region" description="Low complexity" evidence="1">
    <location>
        <begin position="128"/>
        <end position="158"/>
    </location>
</feature>
<keyword evidence="2" id="KW-0812">Transmembrane</keyword>
<feature type="region of interest" description="Disordered" evidence="1">
    <location>
        <begin position="79"/>
        <end position="174"/>
    </location>
</feature>
<evidence type="ECO:0000313" key="3">
    <source>
        <dbReference type="EMBL" id="KAK3584657.1"/>
    </source>
</evidence>